<evidence type="ECO:0000313" key="2">
    <source>
        <dbReference type="WBParaSite" id="nRc.2.0.1.t14245-RA"/>
    </source>
</evidence>
<reference evidence="2" key="1">
    <citation type="submission" date="2022-11" db="UniProtKB">
        <authorList>
            <consortium name="WormBaseParasite"/>
        </authorList>
    </citation>
    <scope>IDENTIFICATION</scope>
</reference>
<sequence>MQSDFIGPFLITDASHAAQNAVTNNSINVPGRPQTVSRMRLKPFIPRPAKEVFELETGGPCSPHTSRRQ</sequence>
<name>A0A915IK98_ROMCU</name>
<dbReference type="WBParaSite" id="nRc.2.0.1.t14245-RA">
    <property type="protein sequence ID" value="nRc.2.0.1.t14245-RA"/>
    <property type="gene ID" value="nRc.2.0.1.g14245"/>
</dbReference>
<organism evidence="1 2">
    <name type="scientific">Romanomermis culicivorax</name>
    <name type="common">Nematode worm</name>
    <dbReference type="NCBI Taxonomy" id="13658"/>
    <lineage>
        <taxon>Eukaryota</taxon>
        <taxon>Metazoa</taxon>
        <taxon>Ecdysozoa</taxon>
        <taxon>Nematoda</taxon>
        <taxon>Enoplea</taxon>
        <taxon>Dorylaimia</taxon>
        <taxon>Mermithida</taxon>
        <taxon>Mermithoidea</taxon>
        <taxon>Mermithidae</taxon>
        <taxon>Romanomermis</taxon>
    </lineage>
</organism>
<dbReference type="Proteomes" id="UP000887565">
    <property type="component" value="Unplaced"/>
</dbReference>
<accession>A0A915IK98</accession>
<dbReference type="AlphaFoldDB" id="A0A915IK98"/>
<proteinExistence type="predicted"/>
<keyword evidence="1" id="KW-1185">Reference proteome</keyword>
<evidence type="ECO:0000313" key="1">
    <source>
        <dbReference type="Proteomes" id="UP000887565"/>
    </source>
</evidence>
<protein>
    <submittedName>
        <fullName evidence="2">Uncharacterized protein</fullName>
    </submittedName>
</protein>